<dbReference type="CDD" id="cd02440">
    <property type="entry name" value="AdoMet_MTases"/>
    <property type="match status" value="1"/>
</dbReference>
<dbReference type="PANTHER" id="PTHR24305:SF152">
    <property type="entry name" value="P450, PUTATIVE (EUROFUNG)-RELATED"/>
    <property type="match status" value="1"/>
</dbReference>
<comment type="similarity">
    <text evidence="2">Belongs to the cytochrome P450 family.</text>
</comment>
<evidence type="ECO:0000313" key="10">
    <source>
        <dbReference type="EMBL" id="GAQ33808.1"/>
    </source>
</evidence>
<dbReference type="VEuPathDB" id="FungiDB:An01g05920"/>
<comment type="caution">
    <text evidence="10">The sequence shown here is derived from an EMBL/GenBank/DDBJ whole genome shotgun (WGS) entry which is preliminary data.</text>
</comment>
<evidence type="ECO:0000256" key="1">
    <source>
        <dbReference type="ARBA" id="ARBA00001971"/>
    </source>
</evidence>
<dbReference type="PANTHER" id="PTHR24305">
    <property type="entry name" value="CYTOCHROME P450"/>
    <property type="match status" value="1"/>
</dbReference>
<evidence type="ECO:0000256" key="9">
    <source>
        <dbReference type="SAM" id="Phobius"/>
    </source>
</evidence>
<evidence type="ECO:0000256" key="4">
    <source>
        <dbReference type="ARBA" id="ARBA00023002"/>
    </source>
</evidence>
<reference evidence="11" key="1">
    <citation type="journal article" date="2016" name="Genome Announc.">
        <title>Draft genome sequence of Aspergillus niger strain An76.</title>
        <authorList>
            <person name="Gong W."/>
            <person name="Cheng Z."/>
            <person name="Zhang H."/>
            <person name="Liu L."/>
            <person name="Gao P."/>
            <person name="Wang L."/>
        </authorList>
    </citation>
    <scope>NUCLEOTIDE SEQUENCE [LARGE SCALE GENOMIC DNA]</scope>
    <source>
        <strain evidence="11">An76</strain>
    </source>
</reference>
<dbReference type="CDD" id="cd11062">
    <property type="entry name" value="CYP58-like"/>
    <property type="match status" value="1"/>
</dbReference>
<sequence length="887" mass="99939">MAESFSIPDSQGAAANDPPQPTSSLASAPQNVSQSAAPVAGHHGGESSDSDEAEPEEEFSDYAEDFASDTTSLNSEITSYRFENGRRYHAYKEGAYWGPNDEMQNEQLDIAHHMFTLLLDGKLLLAPISDNIQRALDVGTGTGIWAIDFADEYPSAQVIGTDLSPIQPGFVPPNLQFEIDDATEDWVYPENHFDLIHVRALYGAIADWPAFYQNALSRLRPGGWFDQLEMSIQFRSDDGTVTDDHVLAVWSKTFIEAGEKFGKTFRIADLAKGYMQQAGFHNVTEHRMKLPVGQWSRDKKLKKLGMWNLVHCEQGIEGWAMALLTRVMGASPLAGSARSNPHEAGPSDDCHHYSGLWKISLTGVFTFLPPGSYMRLDPGHLSAMVSIHVLLLTVSVLSIVLILRCIWTIVYRLFFHPLAHLPGPLLARATHLYAFWYNMQGGSFYLQIQKLHEQYGPVVRITPDEIHLSDPENCEKIYYIGSRYGKDPQFYGAFGTHKATFTAPSPDVHRVKRSALNPFFSRKKVLELEDIVQEKADKLVRRMRESFSSTGCIDLHHAFRAISVDVISDYAFGNCYGFLGKKNFGAEFFDMIRGFGPAFWFFQQFPAIQGLSLSTPFWLAKLTSEPLTRMMLHREGSRRQILKVKDAVDRGDKGSRTTIFHQLLHPEATEGHVVPTVEELEDEAYIMLAAAADTTGNALTIAAYNVVRNTEIYKRLTEELKRTFPDPEGELDFVALERLPYLTAVIKEALRLSCGVPGRLPRVVPDVGAEFNGYHVPPGTVVSMSSWTMHHNEDLFPQSETFDPSRWTDPVIGKSLEKYLFSFGKGSRQCIGMPLAYCELYVTLGRLFRQFDDLKTAQKSREELRYNDYFSSYHPAEYNKFIFEKAR</sequence>
<dbReference type="OMA" id="QCKESSF"/>
<dbReference type="Pfam" id="PF00067">
    <property type="entry name" value="p450"/>
    <property type="match status" value="1"/>
</dbReference>
<keyword evidence="6" id="KW-0503">Monooxygenase</keyword>
<keyword evidence="9" id="KW-1133">Transmembrane helix</keyword>
<dbReference type="Gene3D" id="1.10.630.10">
    <property type="entry name" value="Cytochrome P450"/>
    <property type="match status" value="1"/>
</dbReference>
<dbReference type="InterPro" id="IPR017972">
    <property type="entry name" value="Cyt_P450_CS"/>
</dbReference>
<evidence type="ECO:0000256" key="6">
    <source>
        <dbReference type="ARBA" id="ARBA00023033"/>
    </source>
</evidence>
<dbReference type="PROSITE" id="PS00086">
    <property type="entry name" value="CYTOCHROME_P450"/>
    <property type="match status" value="1"/>
</dbReference>
<dbReference type="PRINTS" id="PR00385">
    <property type="entry name" value="P450"/>
</dbReference>
<dbReference type="VEuPathDB" id="FungiDB:ASPNIDRAFT2_1205278"/>
<dbReference type="InterPro" id="IPR036396">
    <property type="entry name" value="Cyt_P450_sf"/>
</dbReference>
<name>A0A100I344_ASPNG</name>
<dbReference type="VEuPathDB" id="FungiDB:ASPNIDRAFT2_1182056"/>
<protein>
    <submittedName>
        <fullName evidence="10">Cytochrome P450</fullName>
    </submittedName>
</protein>
<dbReference type="VEuPathDB" id="FungiDB:An01g05900"/>
<keyword evidence="9" id="KW-0472">Membrane</keyword>
<organism evidence="10 11">
    <name type="scientific">Aspergillus niger</name>
    <dbReference type="NCBI Taxonomy" id="5061"/>
    <lineage>
        <taxon>Eukaryota</taxon>
        <taxon>Fungi</taxon>
        <taxon>Dikarya</taxon>
        <taxon>Ascomycota</taxon>
        <taxon>Pezizomycotina</taxon>
        <taxon>Eurotiomycetes</taxon>
        <taxon>Eurotiomycetidae</taxon>
        <taxon>Eurotiales</taxon>
        <taxon>Aspergillaceae</taxon>
        <taxon>Aspergillus</taxon>
        <taxon>Aspergillus subgen. Circumdati</taxon>
    </lineage>
</organism>
<dbReference type="PaxDb" id="5061-CADANGAP00000565"/>
<dbReference type="SUPFAM" id="SSF53335">
    <property type="entry name" value="S-adenosyl-L-methionine-dependent methyltransferases"/>
    <property type="match status" value="1"/>
</dbReference>
<dbReference type="InterPro" id="IPR029063">
    <property type="entry name" value="SAM-dependent_MTases_sf"/>
</dbReference>
<dbReference type="OrthoDB" id="3945418at2759"/>
<keyword evidence="9" id="KW-0812">Transmembrane</keyword>
<feature type="transmembrane region" description="Helical" evidence="9">
    <location>
        <begin position="381"/>
        <end position="403"/>
    </location>
</feature>
<dbReference type="Gene3D" id="3.40.50.150">
    <property type="entry name" value="Vaccinia Virus protein VP39"/>
    <property type="match status" value="1"/>
</dbReference>
<feature type="compositionally biased region" description="Polar residues" evidence="8">
    <location>
        <begin position="22"/>
        <end position="36"/>
    </location>
</feature>
<gene>
    <name evidence="10" type="ORF">ABL_00360</name>
</gene>
<dbReference type="VEuPathDB" id="FungiDB:M747DRAFT_333277"/>
<proteinExistence type="inferred from homology"/>
<feature type="compositionally biased region" description="Acidic residues" evidence="8">
    <location>
        <begin position="48"/>
        <end position="67"/>
    </location>
</feature>
<keyword evidence="4" id="KW-0560">Oxidoreductase</keyword>
<keyword evidence="5 7" id="KW-0408">Iron</keyword>
<evidence type="ECO:0000256" key="3">
    <source>
        <dbReference type="ARBA" id="ARBA00022723"/>
    </source>
</evidence>
<evidence type="ECO:0000256" key="8">
    <source>
        <dbReference type="SAM" id="MobiDB-lite"/>
    </source>
</evidence>
<dbReference type="GO" id="GO:0004497">
    <property type="term" value="F:monooxygenase activity"/>
    <property type="evidence" value="ECO:0007669"/>
    <property type="project" value="UniProtKB-KW"/>
</dbReference>
<dbReference type="EMBL" id="BCMY01000001">
    <property type="protein sequence ID" value="GAQ33808.1"/>
    <property type="molecule type" value="Genomic_DNA"/>
</dbReference>
<dbReference type="Pfam" id="PF13489">
    <property type="entry name" value="Methyltransf_23"/>
    <property type="match status" value="1"/>
</dbReference>
<dbReference type="Proteomes" id="UP000068243">
    <property type="component" value="Unassembled WGS sequence"/>
</dbReference>
<dbReference type="VEuPathDB" id="FungiDB:M747DRAFT_316788"/>
<dbReference type="GO" id="GO:0016705">
    <property type="term" value="F:oxidoreductase activity, acting on paired donors, with incorporation or reduction of molecular oxygen"/>
    <property type="evidence" value="ECO:0007669"/>
    <property type="project" value="InterPro"/>
</dbReference>
<keyword evidence="7" id="KW-0349">Heme</keyword>
<dbReference type="SUPFAM" id="SSF48264">
    <property type="entry name" value="Cytochrome P450"/>
    <property type="match status" value="1"/>
</dbReference>
<dbReference type="GO" id="GO:0005506">
    <property type="term" value="F:iron ion binding"/>
    <property type="evidence" value="ECO:0007669"/>
    <property type="project" value="InterPro"/>
</dbReference>
<evidence type="ECO:0000256" key="2">
    <source>
        <dbReference type="ARBA" id="ARBA00010617"/>
    </source>
</evidence>
<feature type="binding site" description="axial binding residue" evidence="7">
    <location>
        <position position="830"/>
    </location>
    <ligand>
        <name>heme</name>
        <dbReference type="ChEBI" id="CHEBI:30413"/>
    </ligand>
    <ligandPart>
        <name>Fe</name>
        <dbReference type="ChEBI" id="CHEBI:18248"/>
    </ligandPart>
</feature>
<evidence type="ECO:0000313" key="11">
    <source>
        <dbReference type="Proteomes" id="UP000068243"/>
    </source>
</evidence>
<dbReference type="AlphaFoldDB" id="A0A100I344"/>
<evidence type="ECO:0000256" key="5">
    <source>
        <dbReference type="ARBA" id="ARBA00023004"/>
    </source>
</evidence>
<keyword evidence="3 7" id="KW-0479">Metal-binding</keyword>
<dbReference type="PRINTS" id="PR00463">
    <property type="entry name" value="EP450I"/>
</dbReference>
<dbReference type="VEuPathDB" id="FungiDB:ATCC64974_18600"/>
<comment type="cofactor">
    <cofactor evidence="1 7">
        <name>heme</name>
        <dbReference type="ChEBI" id="CHEBI:30413"/>
    </cofactor>
</comment>
<dbReference type="InterPro" id="IPR001128">
    <property type="entry name" value="Cyt_P450"/>
</dbReference>
<evidence type="ECO:0000256" key="7">
    <source>
        <dbReference type="PIRSR" id="PIRSR602401-1"/>
    </source>
</evidence>
<dbReference type="InterPro" id="IPR002401">
    <property type="entry name" value="Cyt_P450_E_grp-I"/>
</dbReference>
<feature type="region of interest" description="Disordered" evidence="8">
    <location>
        <begin position="1"/>
        <end position="68"/>
    </location>
</feature>
<accession>A0A100I344</accession>
<dbReference type="VEuPathDB" id="FungiDB:ATCC64974_18590"/>
<dbReference type="InterPro" id="IPR050121">
    <property type="entry name" value="Cytochrome_P450_monoxygenase"/>
</dbReference>
<dbReference type="GO" id="GO:0020037">
    <property type="term" value="F:heme binding"/>
    <property type="evidence" value="ECO:0007669"/>
    <property type="project" value="InterPro"/>
</dbReference>